<dbReference type="InterPro" id="IPR006016">
    <property type="entry name" value="UspA"/>
</dbReference>
<organism evidence="3 4">
    <name type="scientific">Actinoplanes nipponensis</name>
    <dbReference type="NCBI Taxonomy" id="135950"/>
    <lineage>
        <taxon>Bacteria</taxon>
        <taxon>Bacillati</taxon>
        <taxon>Actinomycetota</taxon>
        <taxon>Actinomycetes</taxon>
        <taxon>Micromonosporales</taxon>
        <taxon>Micromonosporaceae</taxon>
        <taxon>Actinoplanes</taxon>
    </lineage>
</organism>
<evidence type="ECO:0000313" key="3">
    <source>
        <dbReference type="EMBL" id="GIE54130.1"/>
    </source>
</evidence>
<name>A0A919JRI8_9ACTN</name>
<comment type="similarity">
    <text evidence="1">Belongs to the universal stress protein A family.</text>
</comment>
<feature type="domain" description="UspA" evidence="2">
    <location>
        <begin position="205"/>
        <end position="268"/>
    </location>
</feature>
<dbReference type="PANTHER" id="PTHR46268">
    <property type="entry name" value="STRESS RESPONSE PROTEIN NHAX"/>
    <property type="match status" value="1"/>
</dbReference>
<dbReference type="Proteomes" id="UP000647172">
    <property type="component" value="Unassembled WGS sequence"/>
</dbReference>
<dbReference type="AlphaFoldDB" id="A0A919JRI8"/>
<keyword evidence="4" id="KW-1185">Reference proteome</keyword>
<dbReference type="EMBL" id="BOMQ01000095">
    <property type="protein sequence ID" value="GIE54130.1"/>
    <property type="molecule type" value="Genomic_DNA"/>
</dbReference>
<reference evidence="3" key="1">
    <citation type="submission" date="2021-01" db="EMBL/GenBank/DDBJ databases">
        <title>Whole genome shotgun sequence of Actinoplanes nipponensis NBRC 14063.</title>
        <authorList>
            <person name="Komaki H."/>
            <person name="Tamura T."/>
        </authorList>
    </citation>
    <scope>NUCLEOTIDE SEQUENCE</scope>
    <source>
        <strain evidence="3">NBRC 14063</strain>
    </source>
</reference>
<dbReference type="Pfam" id="PF00582">
    <property type="entry name" value="Usp"/>
    <property type="match status" value="2"/>
</dbReference>
<evidence type="ECO:0000259" key="2">
    <source>
        <dbReference type="Pfam" id="PF00582"/>
    </source>
</evidence>
<dbReference type="PANTHER" id="PTHR46268:SF6">
    <property type="entry name" value="UNIVERSAL STRESS PROTEIN UP12"/>
    <property type="match status" value="1"/>
</dbReference>
<sequence length="269" mass="27052">MFRSIIPAPGPAPVAQSAAGAVVVGVDDSPAGHTAVVHAAIEAELHHRDLRLLHVQPAGGAGLSARDHGARLLERTTERVRACAPAVAVSGHLAFGAAATVLLAELADDDLVVLGDRSGPAHAAFGLCIGERVAACHRGPALVVRLPGLLPRPGLADRPIVVGVDDPSRVTPALDFARTEARLRGCELVVLHAAGDGPVPPGRREGPDGVRVYHHAVAGEPAAALLAASADAAALVVGRHSGDGAATPLAGPVCRALVRGAACPVFLIG</sequence>
<comment type="caution">
    <text evidence="3">The sequence shown here is derived from an EMBL/GenBank/DDBJ whole genome shotgun (WGS) entry which is preliminary data.</text>
</comment>
<evidence type="ECO:0000256" key="1">
    <source>
        <dbReference type="ARBA" id="ARBA00008791"/>
    </source>
</evidence>
<feature type="domain" description="UspA" evidence="2">
    <location>
        <begin position="22"/>
        <end position="124"/>
    </location>
</feature>
<dbReference type="InterPro" id="IPR014729">
    <property type="entry name" value="Rossmann-like_a/b/a_fold"/>
</dbReference>
<accession>A0A919JRI8</accession>
<evidence type="ECO:0000313" key="4">
    <source>
        <dbReference type="Proteomes" id="UP000647172"/>
    </source>
</evidence>
<dbReference type="SUPFAM" id="SSF52402">
    <property type="entry name" value="Adenine nucleotide alpha hydrolases-like"/>
    <property type="match status" value="2"/>
</dbReference>
<dbReference type="Gene3D" id="3.40.50.620">
    <property type="entry name" value="HUPs"/>
    <property type="match status" value="3"/>
</dbReference>
<dbReference type="RefSeq" id="WP_203776665.1">
    <property type="nucleotide sequence ID" value="NZ_BAAAYJ010000021.1"/>
</dbReference>
<proteinExistence type="inferred from homology"/>
<protein>
    <recommendedName>
        <fullName evidence="2">UspA domain-containing protein</fullName>
    </recommendedName>
</protein>
<gene>
    <name evidence="3" type="ORF">Ani05nite_76640</name>
</gene>